<name>A0A224XEW6_9LACT</name>
<evidence type="ECO:0000313" key="4">
    <source>
        <dbReference type="Proteomes" id="UP000218689"/>
    </source>
</evidence>
<proteinExistence type="predicted"/>
<keyword evidence="4" id="KW-1185">Reference proteome</keyword>
<dbReference type="RefSeq" id="WP_094785137.1">
    <property type="nucleotide sequence ID" value="NZ_BEDT01000004.1"/>
</dbReference>
<dbReference type="EMBL" id="BEDT01000004">
    <property type="protein sequence ID" value="GAX48103.1"/>
    <property type="molecule type" value="Genomic_DNA"/>
</dbReference>
<evidence type="ECO:0000256" key="2">
    <source>
        <dbReference type="SAM" id="Phobius"/>
    </source>
</evidence>
<accession>A0A224XEW6</accession>
<organism evidence="3 4">
    <name type="scientific">Pseudolactococcus reticulitermitis</name>
    <dbReference type="NCBI Taxonomy" id="2025039"/>
    <lineage>
        <taxon>Bacteria</taxon>
        <taxon>Bacillati</taxon>
        <taxon>Bacillota</taxon>
        <taxon>Bacilli</taxon>
        <taxon>Lactobacillales</taxon>
        <taxon>Streptococcaceae</taxon>
        <taxon>Pseudolactococcus</taxon>
    </lineage>
</organism>
<dbReference type="Proteomes" id="UP000218689">
    <property type="component" value="Unassembled WGS sequence"/>
</dbReference>
<feature type="region of interest" description="Disordered" evidence="1">
    <location>
        <begin position="34"/>
        <end position="62"/>
    </location>
</feature>
<protein>
    <submittedName>
        <fullName evidence="3">Uncharacterized protein</fullName>
    </submittedName>
</protein>
<dbReference type="AlphaFoldDB" id="A0A224XEW6"/>
<reference evidence="4" key="1">
    <citation type="submission" date="2017-08" db="EMBL/GenBank/DDBJ databases">
        <title>Draft genome sequence of Lactococcus sp. strain Rs-Y01, isolated from the gut of the lower termite Reticulitermes speratus.</title>
        <authorList>
            <person name="Ohkuma M."/>
            <person name="Yuki M."/>
        </authorList>
    </citation>
    <scope>NUCLEOTIDE SEQUENCE [LARGE SCALE GENOMIC DNA]</scope>
    <source>
        <strain evidence="4">Rs-Y01</strain>
    </source>
</reference>
<keyword evidence="2" id="KW-0472">Membrane</keyword>
<keyword evidence="2" id="KW-0812">Transmembrane</keyword>
<evidence type="ECO:0000313" key="3">
    <source>
        <dbReference type="EMBL" id="GAX48103.1"/>
    </source>
</evidence>
<feature type="compositionally biased region" description="Basic and acidic residues" evidence="1">
    <location>
        <begin position="36"/>
        <end position="49"/>
    </location>
</feature>
<sequence length="201" mass="22571">MKATSGNESQKPIYKKWWFWLIIVIVVAGGVGGSQEKNKDTTEKSKTTESKSVPIESSTEMAKESTVAKTNQYFETDETVNNFFEKYNALNGIKIPESEIKQGNIKTKALVNIDDITLEVINSGENLHVSIGTSKENEDTKLFPIFKDSLKAVDGSLTDQDIQNGWNDIHKTGYLVEGYDLKGVKITYLNKPRIDIIFKLK</sequence>
<gene>
    <name evidence="3" type="ORF">RsY01_1717</name>
</gene>
<keyword evidence="2" id="KW-1133">Transmembrane helix</keyword>
<comment type="caution">
    <text evidence="3">The sequence shown here is derived from an EMBL/GenBank/DDBJ whole genome shotgun (WGS) entry which is preliminary data.</text>
</comment>
<evidence type="ECO:0000256" key="1">
    <source>
        <dbReference type="SAM" id="MobiDB-lite"/>
    </source>
</evidence>
<feature type="transmembrane region" description="Helical" evidence="2">
    <location>
        <begin position="17"/>
        <end position="34"/>
    </location>
</feature>